<organism evidence="1 2">
    <name type="scientific">Populus trichocarpa</name>
    <name type="common">Western balsam poplar</name>
    <name type="synonym">Populus balsamifera subsp. trichocarpa</name>
    <dbReference type="NCBI Taxonomy" id="3694"/>
    <lineage>
        <taxon>Eukaryota</taxon>
        <taxon>Viridiplantae</taxon>
        <taxon>Streptophyta</taxon>
        <taxon>Embryophyta</taxon>
        <taxon>Tracheophyta</taxon>
        <taxon>Spermatophyta</taxon>
        <taxon>Magnoliopsida</taxon>
        <taxon>eudicotyledons</taxon>
        <taxon>Gunneridae</taxon>
        <taxon>Pentapetalae</taxon>
        <taxon>rosids</taxon>
        <taxon>fabids</taxon>
        <taxon>Malpighiales</taxon>
        <taxon>Salicaceae</taxon>
        <taxon>Saliceae</taxon>
        <taxon>Populus</taxon>
    </lineage>
</organism>
<proteinExistence type="predicted"/>
<dbReference type="EMBL" id="CM009293">
    <property type="protein sequence ID" value="PNT39422.1"/>
    <property type="molecule type" value="Genomic_DNA"/>
</dbReference>
<protein>
    <submittedName>
        <fullName evidence="1">Uncharacterized protein</fullName>
    </submittedName>
</protein>
<keyword evidence="2" id="KW-1185">Reference proteome</keyword>
<sequence length="74" mass="8650">MRRFVTWLQNTAVVWIKAINILHLLALLYCRPSSYKIVCPQHAQIKWTHLIKNGQKSNAHVSCWDNVVSCYLVK</sequence>
<gene>
    <name evidence="1" type="ORF">POPTR_004G037300</name>
</gene>
<accession>A0A2K2APH0</accession>
<evidence type="ECO:0000313" key="1">
    <source>
        <dbReference type="EMBL" id="PNT39422.1"/>
    </source>
</evidence>
<dbReference type="InParanoid" id="A0A2K2APH0"/>
<reference evidence="1 2" key="1">
    <citation type="journal article" date="2006" name="Science">
        <title>The genome of black cottonwood, Populus trichocarpa (Torr. &amp; Gray).</title>
        <authorList>
            <person name="Tuskan G.A."/>
            <person name="Difazio S."/>
            <person name="Jansson S."/>
            <person name="Bohlmann J."/>
            <person name="Grigoriev I."/>
            <person name="Hellsten U."/>
            <person name="Putnam N."/>
            <person name="Ralph S."/>
            <person name="Rombauts S."/>
            <person name="Salamov A."/>
            <person name="Schein J."/>
            <person name="Sterck L."/>
            <person name="Aerts A."/>
            <person name="Bhalerao R.R."/>
            <person name="Bhalerao R.P."/>
            <person name="Blaudez D."/>
            <person name="Boerjan W."/>
            <person name="Brun A."/>
            <person name="Brunner A."/>
            <person name="Busov V."/>
            <person name="Campbell M."/>
            <person name="Carlson J."/>
            <person name="Chalot M."/>
            <person name="Chapman J."/>
            <person name="Chen G.L."/>
            <person name="Cooper D."/>
            <person name="Coutinho P.M."/>
            <person name="Couturier J."/>
            <person name="Covert S."/>
            <person name="Cronk Q."/>
            <person name="Cunningham R."/>
            <person name="Davis J."/>
            <person name="Degroeve S."/>
            <person name="Dejardin A."/>
            <person name="Depamphilis C."/>
            <person name="Detter J."/>
            <person name="Dirks B."/>
            <person name="Dubchak I."/>
            <person name="Duplessis S."/>
            <person name="Ehlting J."/>
            <person name="Ellis B."/>
            <person name="Gendler K."/>
            <person name="Goodstein D."/>
            <person name="Gribskov M."/>
            <person name="Grimwood J."/>
            <person name="Groover A."/>
            <person name="Gunter L."/>
            <person name="Hamberger B."/>
            <person name="Heinze B."/>
            <person name="Helariutta Y."/>
            <person name="Henrissat B."/>
            <person name="Holligan D."/>
            <person name="Holt R."/>
            <person name="Huang W."/>
            <person name="Islam-Faridi N."/>
            <person name="Jones S."/>
            <person name="Jones-Rhoades M."/>
            <person name="Jorgensen R."/>
            <person name="Joshi C."/>
            <person name="Kangasjarvi J."/>
            <person name="Karlsson J."/>
            <person name="Kelleher C."/>
            <person name="Kirkpatrick R."/>
            <person name="Kirst M."/>
            <person name="Kohler A."/>
            <person name="Kalluri U."/>
            <person name="Larimer F."/>
            <person name="Leebens-Mack J."/>
            <person name="Leple J.C."/>
            <person name="Locascio P."/>
            <person name="Lou Y."/>
            <person name="Lucas S."/>
            <person name="Martin F."/>
            <person name="Montanini B."/>
            <person name="Napoli C."/>
            <person name="Nelson D.R."/>
            <person name="Nelson C."/>
            <person name="Nieminen K."/>
            <person name="Nilsson O."/>
            <person name="Pereda V."/>
            <person name="Peter G."/>
            <person name="Philippe R."/>
            <person name="Pilate G."/>
            <person name="Poliakov A."/>
            <person name="Razumovskaya J."/>
            <person name="Richardson P."/>
            <person name="Rinaldi C."/>
            <person name="Ritland K."/>
            <person name="Rouze P."/>
            <person name="Ryaboy D."/>
            <person name="Schmutz J."/>
            <person name="Schrader J."/>
            <person name="Segerman B."/>
            <person name="Shin H."/>
            <person name="Siddiqui A."/>
            <person name="Sterky F."/>
            <person name="Terry A."/>
            <person name="Tsai C.J."/>
            <person name="Uberbacher E."/>
            <person name="Unneberg P."/>
            <person name="Vahala J."/>
            <person name="Wall K."/>
            <person name="Wessler S."/>
            <person name="Yang G."/>
            <person name="Yin T."/>
            <person name="Douglas C."/>
            <person name="Marra M."/>
            <person name="Sandberg G."/>
            <person name="Van de Peer Y."/>
            <person name="Rokhsar D."/>
        </authorList>
    </citation>
    <scope>NUCLEOTIDE SEQUENCE [LARGE SCALE GENOMIC DNA]</scope>
    <source>
        <strain evidence="2">cv. Nisqually</strain>
    </source>
</reference>
<dbReference type="Proteomes" id="UP000006729">
    <property type="component" value="Chromosome 4"/>
</dbReference>
<dbReference type="AlphaFoldDB" id="A0A2K2APH0"/>
<name>A0A2K2APH0_POPTR</name>
<evidence type="ECO:0000313" key="2">
    <source>
        <dbReference type="Proteomes" id="UP000006729"/>
    </source>
</evidence>